<keyword evidence="10" id="KW-1185">Reference proteome</keyword>
<dbReference type="GO" id="GO:0015934">
    <property type="term" value="C:large ribosomal subunit"/>
    <property type="evidence" value="ECO:0007669"/>
    <property type="project" value="InterPro"/>
</dbReference>
<evidence type="ECO:0000256" key="6">
    <source>
        <dbReference type="RuleBase" id="RU003888"/>
    </source>
</evidence>
<evidence type="ECO:0000256" key="4">
    <source>
        <dbReference type="ARBA" id="ARBA00035200"/>
    </source>
</evidence>
<dbReference type="HAMAP" id="MF_01341">
    <property type="entry name" value="Ribosomal_uL15"/>
    <property type="match status" value="1"/>
</dbReference>
<evidence type="ECO:0000256" key="3">
    <source>
        <dbReference type="ARBA" id="ARBA00023274"/>
    </source>
</evidence>
<evidence type="ECO:0000256" key="2">
    <source>
        <dbReference type="ARBA" id="ARBA00022980"/>
    </source>
</evidence>
<protein>
    <recommendedName>
        <fullName evidence="4 5">Large ribosomal subunit protein uL15</fullName>
    </recommendedName>
</protein>
<evidence type="ECO:0000313" key="9">
    <source>
        <dbReference type="EMBL" id="HIJ99685.1"/>
    </source>
</evidence>
<feature type="domain" description="Large ribosomal subunit protein uL15/eL18" evidence="8">
    <location>
        <begin position="65"/>
        <end position="123"/>
    </location>
</feature>
<feature type="compositionally biased region" description="Basic residues" evidence="7">
    <location>
        <begin position="1"/>
        <end position="27"/>
    </location>
</feature>
<evidence type="ECO:0000256" key="5">
    <source>
        <dbReference type="HAMAP-Rule" id="MF_01341"/>
    </source>
</evidence>
<dbReference type="InterPro" id="IPR001196">
    <property type="entry name" value="Ribosomal_uL15_CS"/>
</dbReference>
<keyword evidence="2 5" id="KW-0689">Ribosomal protein</keyword>
<proteinExistence type="inferred from homology"/>
<dbReference type="GO" id="GO:0006412">
    <property type="term" value="P:translation"/>
    <property type="evidence" value="ECO:0007669"/>
    <property type="project" value="UniProtKB-UniRule"/>
</dbReference>
<gene>
    <name evidence="5" type="primary">rpl15</name>
    <name evidence="9" type="ORF">H1011_02580</name>
</gene>
<dbReference type="GO" id="GO:0003735">
    <property type="term" value="F:structural constituent of ribosome"/>
    <property type="evidence" value="ECO:0007669"/>
    <property type="project" value="InterPro"/>
</dbReference>
<organism evidence="9 10">
    <name type="scientific">Candidatus Undinarchaeum marinum</name>
    <dbReference type="NCBI Taxonomy" id="2756141"/>
    <lineage>
        <taxon>Archaea</taxon>
        <taxon>Candidatus Undinarchaeota</taxon>
        <taxon>Candidatus Undinarchaeia</taxon>
        <taxon>Candidatus Undinarchaeales</taxon>
        <taxon>Candidatus Undinarchaeaceae</taxon>
        <taxon>Candidatus Undinarchaeum</taxon>
    </lineage>
</organism>
<evidence type="ECO:0000256" key="7">
    <source>
        <dbReference type="SAM" id="MobiDB-lite"/>
    </source>
</evidence>
<evidence type="ECO:0000313" key="10">
    <source>
        <dbReference type="Proteomes" id="UP000604391"/>
    </source>
</evidence>
<dbReference type="AlphaFoldDB" id="A0A832V8R1"/>
<comment type="caution">
    <text evidence="9">The sequence shown here is derived from an EMBL/GenBank/DDBJ whole genome shotgun (WGS) entry which is preliminary data.</text>
</comment>
<sequence length="151" mass="16238">MSTTNKKIRKYRGRKTGGGAKKKRRGAGNRGGRGNAGRWDHKKMSARARDLTNKKLKSIKTRIPVINLSQVESMVIKDDLKEIDLSGYKVLGKGSLTKAISIKASSFSKSAAEKIKKIGGNAEGSVSGEEGTSEPDAIKEDVISENTSESS</sequence>
<dbReference type="InterPro" id="IPR036227">
    <property type="entry name" value="Ribosomal_uL15/eL18_sf"/>
</dbReference>
<dbReference type="GO" id="GO:0019843">
    <property type="term" value="F:rRNA binding"/>
    <property type="evidence" value="ECO:0007669"/>
    <property type="project" value="UniProtKB-UniRule"/>
</dbReference>
<dbReference type="EMBL" id="DVAD01000014">
    <property type="protein sequence ID" value="HIJ99685.1"/>
    <property type="molecule type" value="Genomic_DNA"/>
</dbReference>
<accession>A0A832V8R1</accession>
<comment type="similarity">
    <text evidence="1 5 6">Belongs to the universal ribosomal protein uL15 family.</text>
</comment>
<name>A0A832V8R1_9ARCH</name>
<comment type="function">
    <text evidence="5">Binds to the 23S rRNA.</text>
</comment>
<keyword evidence="5" id="KW-0694">RNA-binding</keyword>
<comment type="subunit">
    <text evidence="5">Part of the 50S ribosomal subunit.</text>
</comment>
<dbReference type="InterPro" id="IPR021131">
    <property type="entry name" value="Ribosomal_uL15/eL18"/>
</dbReference>
<dbReference type="InterPro" id="IPR027386">
    <property type="entry name" value="Rbsml_uL15_N"/>
</dbReference>
<feature type="region of interest" description="Disordered" evidence="7">
    <location>
        <begin position="1"/>
        <end position="43"/>
    </location>
</feature>
<evidence type="ECO:0000259" key="8">
    <source>
        <dbReference type="Pfam" id="PF00828"/>
    </source>
</evidence>
<keyword evidence="5" id="KW-0699">rRNA-binding</keyword>
<dbReference type="PROSITE" id="PS00475">
    <property type="entry name" value="RIBOSOMAL_L15"/>
    <property type="match status" value="1"/>
</dbReference>
<reference evidence="9 10" key="1">
    <citation type="journal article" name="Nat. Commun.">
        <title>Undinarchaeota illuminate DPANN phylogeny and the impact of gene transfer on archaeal evolution.</title>
        <authorList>
            <person name="Dombrowski N."/>
            <person name="Williams T.A."/>
            <person name="Sun J."/>
            <person name="Woodcroft B.J."/>
            <person name="Lee J.H."/>
            <person name="Minh B.Q."/>
            <person name="Rinke C."/>
            <person name="Spang A."/>
        </authorList>
    </citation>
    <scope>NUCLEOTIDE SEQUENCE [LARGE SCALE GENOMIC DNA]</scope>
    <source>
        <strain evidence="9">MAG_bin17</strain>
    </source>
</reference>
<feature type="region of interest" description="Disordered" evidence="7">
    <location>
        <begin position="110"/>
        <end position="151"/>
    </location>
</feature>
<dbReference type="Pfam" id="PF00828">
    <property type="entry name" value="Ribosomal_L27A"/>
    <property type="match status" value="1"/>
</dbReference>
<dbReference type="Gene3D" id="4.10.990.10">
    <property type="match status" value="1"/>
</dbReference>
<dbReference type="SUPFAM" id="SSF52080">
    <property type="entry name" value="Ribosomal proteins L15p and L18e"/>
    <property type="match status" value="1"/>
</dbReference>
<dbReference type="Proteomes" id="UP000604391">
    <property type="component" value="Unassembled WGS sequence"/>
</dbReference>
<keyword evidence="3 5" id="KW-0687">Ribonucleoprotein</keyword>
<dbReference type="Gene3D" id="3.100.10.10">
    <property type="match status" value="1"/>
</dbReference>
<evidence type="ECO:0000256" key="1">
    <source>
        <dbReference type="ARBA" id="ARBA00007320"/>
    </source>
</evidence>
<dbReference type="InterPro" id="IPR030878">
    <property type="entry name" value="Ribosomal_uL15"/>
</dbReference>